<dbReference type="AlphaFoldDB" id="A0A941I2V4"/>
<comment type="catalytic activity">
    <reaction evidence="1">
        <text>ATP + protein L-histidine = ADP + protein N-phospho-L-histidine.</text>
        <dbReference type="EC" id="2.7.13.3"/>
    </reaction>
</comment>
<evidence type="ECO:0000256" key="4">
    <source>
        <dbReference type="ARBA" id="ARBA00022679"/>
    </source>
</evidence>
<dbReference type="GO" id="GO:0005524">
    <property type="term" value="F:ATP binding"/>
    <property type="evidence" value="ECO:0007669"/>
    <property type="project" value="UniProtKB-KW"/>
</dbReference>
<dbReference type="SUPFAM" id="SSF55874">
    <property type="entry name" value="ATPase domain of HSP90 chaperone/DNA topoisomerase II/histidine kinase"/>
    <property type="match status" value="1"/>
</dbReference>
<dbReference type="InterPro" id="IPR000014">
    <property type="entry name" value="PAS"/>
</dbReference>
<dbReference type="SMART" id="SM00387">
    <property type="entry name" value="HATPase_c"/>
    <property type="match status" value="1"/>
</dbReference>
<evidence type="ECO:0000259" key="11">
    <source>
        <dbReference type="PROSITE" id="PS50113"/>
    </source>
</evidence>
<evidence type="ECO:0000256" key="2">
    <source>
        <dbReference type="ARBA" id="ARBA00012438"/>
    </source>
</evidence>
<feature type="domain" description="PAC" evidence="11">
    <location>
        <begin position="334"/>
        <end position="384"/>
    </location>
</feature>
<evidence type="ECO:0000256" key="3">
    <source>
        <dbReference type="ARBA" id="ARBA00022553"/>
    </source>
</evidence>
<dbReference type="PROSITE" id="PS50113">
    <property type="entry name" value="PAC"/>
    <property type="match status" value="3"/>
</dbReference>
<keyword evidence="8" id="KW-0843">Virulence</keyword>
<evidence type="ECO:0000259" key="10">
    <source>
        <dbReference type="PROSITE" id="PS50112"/>
    </source>
</evidence>
<dbReference type="Pfam" id="PF07568">
    <property type="entry name" value="HisKA_2"/>
    <property type="match status" value="1"/>
</dbReference>
<evidence type="ECO:0000259" key="9">
    <source>
        <dbReference type="PROSITE" id="PS50109"/>
    </source>
</evidence>
<organism evidence="12 13">
    <name type="scientific">Undibacterium baiyunense</name>
    <dbReference type="NCBI Taxonomy" id="2828731"/>
    <lineage>
        <taxon>Bacteria</taxon>
        <taxon>Pseudomonadati</taxon>
        <taxon>Pseudomonadota</taxon>
        <taxon>Betaproteobacteria</taxon>
        <taxon>Burkholderiales</taxon>
        <taxon>Oxalobacteraceae</taxon>
        <taxon>Undibacterium</taxon>
    </lineage>
</organism>
<comment type="caution">
    <text evidence="12">The sequence shown here is derived from an EMBL/GenBank/DDBJ whole genome shotgun (WGS) entry which is preliminary data.</text>
</comment>
<dbReference type="GO" id="GO:0004673">
    <property type="term" value="F:protein histidine kinase activity"/>
    <property type="evidence" value="ECO:0007669"/>
    <property type="project" value="UniProtKB-EC"/>
</dbReference>
<keyword evidence="13" id="KW-1185">Reference proteome</keyword>
<dbReference type="Pfam" id="PF00989">
    <property type="entry name" value="PAS"/>
    <property type="match status" value="1"/>
</dbReference>
<dbReference type="Pfam" id="PF13426">
    <property type="entry name" value="PAS_9"/>
    <property type="match status" value="2"/>
</dbReference>
<dbReference type="EC" id="2.7.13.3" evidence="2"/>
<dbReference type="InterPro" id="IPR003594">
    <property type="entry name" value="HATPase_dom"/>
</dbReference>
<dbReference type="CDD" id="cd00130">
    <property type="entry name" value="PAS"/>
    <property type="match status" value="3"/>
</dbReference>
<keyword evidence="5" id="KW-0547">Nucleotide-binding</keyword>
<keyword evidence="4" id="KW-0808">Transferase</keyword>
<dbReference type="InterPro" id="IPR036890">
    <property type="entry name" value="HATPase_C_sf"/>
</dbReference>
<sequence>MSDHVKLDEEQHKTADVHYRLLVDSITDYAIIMLDPAGYIQSWNAGARHILGYSQEQILTQSVLSLFSEEILNNHFPPSLLCHVAQHGQYEVDTWLHRQDGSEFWANVLITALFEPNGKLIGYSQIIKDLSERRRIDERFRRVVESAPNAMVMVNHHGSIEMVNTQAERLFDYSRAEMLGQKIEILVPDRFCHGHPAKRDMFLHAPQSRPMGAGRDLFGRRKDGSEFPIEIGLNPIETDEGMMVLSSIVDISERKRLEERFRRVVESAPNAMVMVNSRGKIEMVNTQAELLFQYARVELLGQLIEILVPERFRHEHPNKRHQFFGDLQSRPMGAGRDLFGRRKDGSEFPIEIGLNPIETEEGMMVLSSIVDISDRKQKELRIQEALTEKDVLLGEIHHRVKNNLQVVHSLLSLQSSLINDEAVRNMLMDSQNRIQSMALIHQTLYQSNNFARVDFSDFLEALIPTLVNSYSISGKNITLTVDVDEVYLPINSAIPCGLLINELITNALKHAFTDRSEGRISVSLSTKDNKEIQLIISDDGNGIADHLNLDEVETLGLRLVNLLSQQLNGVLHIQRQHPTQFVLRFPLTEH</sequence>
<name>A0A941I2V4_9BURK</name>
<feature type="domain" description="PAS" evidence="10">
    <location>
        <begin position="257"/>
        <end position="310"/>
    </location>
</feature>
<gene>
    <name evidence="12" type="ORF">KDM92_09095</name>
</gene>
<evidence type="ECO:0000256" key="8">
    <source>
        <dbReference type="ARBA" id="ARBA00023026"/>
    </source>
</evidence>
<proteinExistence type="predicted"/>
<dbReference type="PANTHER" id="PTHR41523">
    <property type="entry name" value="TWO-COMPONENT SYSTEM SENSOR PROTEIN"/>
    <property type="match status" value="1"/>
</dbReference>
<dbReference type="InterPro" id="IPR000700">
    <property type="entry name" value="PAS-assoc_C"/>
</dbReference>
<dbReference type="Gene3D" id="3.30.450.20">
    <property type="entry name" value="PAS domain"/>
    <property type="match status" value="3"/>
</dbReference>
<dbReference type="NCBIfam" id="TIGR00229">
    <property type="entry name" value="sensory_box"/>
    <property type="match status" value="3"/>
</dbReference>
<reference evidence="12 13" key="1">
    <citation type="submission" date="2021-04" db="EMBL/GenBank/DDBJ databases">
        <title>novel species isolated from subtropical streams in China.</title>
        <authorList>
            <person name="Lu H."/>
        </authorList>
    </citation>
    <scope>NUCLEOTIDE SEQUENCE [LARGE SCALE GENOMIC DNA]</scope>
    <source>
        <strain evidence="12 13">BYS107W</strain>
    </source>
</reference>
<evidence type="ECO:0000256" key="1">
    <source>
        <dbReference type="ARBA" id="ARBA00000085"/>
    </source>
</evidence>
<feature type="domain" description="PAS" evidence="10">
    <location>
        <begin position="136"/>
        <end position="189"/>
    </location>
</feature>
<feature type="domain" description="PAS" evidence="10">
    <location>
        <begin position="15"/>
        <end position="70"/>
    </location>
</feature>
<evidence type="ECO:0000313" key="13">
    <source>
        <dbReference type="Proteomes" id="UP000680158"/>
    </source>
</evidence>
<evidence type="ECO:0000256" key="7">
    <source>
        <dbReference type="ARBA" id="ARBA00022840"/>
    </source>
</evidence>
<dbReference type="SMART" id="SM00091">
    <property type="entry name" value="PAS"/>
    <property type="match status" value="3"/>
</dbReference>
<keyword evidence="6" id="KW-0418">Kinase</keyword>
<evidence type="ECO:0000256" key="5">
    <source>
        <dbReference type="ARBA" id="ARBA00022741"/>
    </source>
</evidence>
<dbReference type="Pfam" id="PF02518">
    <property type="entry name" value="HATPase_c"/>
    <property type="match status" value="1"/>
</dbReference>
<keyword evidence="7" id="KW-0067">ATP-binding</keyword>
<dbReference type="SUPFAM" id="SSF55785">
    <property type="entry name" value="PYP-like sensor domain (PAS domain)"/>
    <property type="match status" value="3"/>
</dbReference>
<feature type="domain" description="Histidine kinase" evidence="9">
    <location>
        <begin position="395"/>
        <end position="589"/>
    </location>
</feature>
<dbReference type="Proteomes" id="UP000680158">
    <property type="component" value="Unassembled WGS sequence"/>
</dbReference>
<accession>A0A941I2V4</accession>
<evidence type="ECO:0000313" key="12">
    <source>
        <dbReference type="EMBL" id="MBR7746737.1"/>
    </source>
</evidence>
<dbReference type="InterPro" id="IPR011495">
    <property type="entry name" value="Sig_transdc_His_kin_sub2_dim/P"/>
</dbReference>
<protein>
    <recommendedName>
        <fullName evidence="2">histidine kinase</fullName>
        <ecNumber evidence="2">2.7.13.3</ecNumber>
    </recommendedName>
</protein>
<keyword evidence="3" id="KW-0597">Phosphoprotein</keyword>
<evidence type="ECO:0000256" key="6">
    <source>
        <dbReference type="ARBA" id="ARBA00022777"/>
    </source>
</evidence>
<feature type="domain" description="PAC" evidence="11">
    <location>
        <begin position="213"/>
        <end position="263"/>
    </location>
</feature>
<dbReference type="InterPro" id="IPR013767">
    <property type="entry name" value="PAS_fold"/>
</dbReference>
<dbReference type="RefSeq" id="WP_212684036.1">
    <property type="nucleotide sequence ID" value="NZ_JAGSPM010000004.1"/>
</dbReference>
<dbReference type="Gene3D" id="3.30.565.10">
    <property type="entry name" value="Histidine kinase-like ATPase, C-terminal domain"/>
    <property type="match status" value="1"/>
</dbReference>
<dbReference type="InterPro" id="IPR035965">
    <property type="entry name" value="PAS-like_dom_sf"/>
</dbReference>
<dbReference type="EMBL" id="JAGSPM010000004">
    <property type="protein sequence ID" value="MBR7746737.1"/>
    <property type="molecule type" value="Genomic_DNA"/>
</dbReference>
<dbReference type="InterPro" id="IPR005467">
    <property type="entry name" value="His_kinase_dom"/>
</dbReference>
<dbReference type="PANTHER" id="PTHR41523:SF8">
    <property type="entry name" value="ETHYLENE RESPONSE SENSOR PROTEIN"/>
    <property type="match status" value="1"/>
</dbReference>
<feature type="domain" description="PAC" evidence="11">
    <location>
        <begin position="90"/>
        <end position="142"/>
    </location>
</feature>
<dbReference type="PROSITE" id="PS50112">
    <property type="entry name" value="PAS"/>
    <property type="match status" value="3"/>
</dbReference>
<dbReference type="InterPro" id="IPR001610">
    <property type="entry name" value="PAC"/>
</dbReference>
<dbReference type="SMART" id="SM00086">
    <property type="entry name" value="PAC"/>
    <property type="match status" value="3"/>
</dbReference>
<dbReference type="PROSITE" id="PS50109">
    <property type="entry name" value="HIS_KIN"/>
    <property type="match status" value="1"/>
</dbReference>